<organism evidence="1 2">
    <name type="scientific">Acrobeloides nanus</name>
    <dbReference type="NCBI Taxonomy" id="290746"/>
    <lineage>
        <taxon>Eukaryota</taxon>
        <taxon>Metazoa</taxon>
        <taxon>Ecdysozoa</taxon>
        <taxon>Nematoda</taxon>
        <taxon>Chromadorea</taxon>
        <taxon>Rhabditida</taxon>
        <taxon>Tylenchina</taxon>
        <taxon>Cephalobomorpha</taxon>
        <taxon>Cephaloboidea</taxon>
        <taxon>Cephalobidae</taxon>
        <taxon>Acrobeloides</taxon>
    </lineage>
</organism>
<evidence type="ECO:0000313" key="1">
    <source>
        <dbReference type="Proteomes" id="UP000887540"/>
    </source>
</evidence>
<dbReference type="Proteomes" id="UP000887540">
    <property type="component" value="Unplaced"/>
</dbReference>
<reference evidence="2" key="1">
    <citation type="submission" date="2022-11" db="UniProtKB">
        <authorList>
            <consortium name="WormBaseParasite"/>
        </authorList>
    </citation>
    <scope>IDENTIFICATION</scope>
</reference>
<dbReference type="WBParaSite" id="ACRNAN_scaffold1025.g9444.t1">
    <property type="protein sequence ID" value="ACRNAN_scaffold1025.g9444.t1"/>
    <property type="gene ID" value="ACRNAN_scaffold1025.g9444"/>
</dbReference>
<accession>A0A914CGR5</accession>
<proteinExistence type="predicted"/>
<evidence type="ECO:0000313" key="2">
    <source>
        <dbReference type="WBParaSite" id="ACRNAN_scaffold1025.g9444.t1"/>
    </source>
</evidence>
<keyword evidence="1" id="KW-1185">Reference proteome</keyword>
<protein>
    <submittedName>
        <fullName evidence="2">Uncharacterized protein</fullName>
    </submittedName>
</protein>
<sequence length="181" mass="20192">MERPDDDARFSDSSDDYSSLNIPNIPGYEWADTMHDYTSSDLVERNGSVDHVVCDGGVRVDFLQQHDIAGETTCALLDYTSSDSVERKESCDHVARVGNANDNDFGAYGEDAPADLLHECTKFLNEPVDGIERDDVFGAFDEWNEEDLEEMSESIELICAQLTSKSGSHNGSRKSNRHKPY</sequence>
<dbReference type="AlphaFoldDB" id="A0A914CGR5"/>
<name>A0A914CGR5_9BILA</name>